<accession>A0A4R7CWH5</accession>
<keyword evidence="2" id="KW-1185">Reference proteome</keyword>
<dbReference type="Gene3D" id="1.20.5.1210">
    <property type="entry name" value="Integron cassette protein helical domain"/>
    <property type="match status" value="1"/>
</dbReference>
<evidence type="ECO:0000313" key="1">
    <source>
        <dbReference type="EMBL" id="TDS11013.1"/>
    </source>
</evidence>
<dbReference type="EMBL" id="SNZV01000008">
    <property type="protein sequence ID" value="TDS11013.1"/>
    <property type="molecule type" value="Genomic_DNA"/>
</dbReference>
<comment type="caution">
    <text evidence="1">The sequence shown here is derived from an EMBL/GenBank/DDBJ whole genome shotgun (WGS) entry which is preliminary data.</text>
</comment>
<organism evidence="1 2">
    <name type="scientific">Sphingobacterium paludis</name>
    <dbReference type="NCBI Taxonomy" id="1476465"/>
    <lineage>
        <taxon>Bacteria</taxon>
        <taxon>Pseudomonadati</taxon>
        <taxon>Bacteroidota</taxon>
        <taxon>Sphingobacteriia</taxon>
        <taxon>Sphingobacteriales</taxon>
        <taxon>Sphingobacteriaceae</taxon>
        <taxon>Sphingobacterium</taxon>
    </lineage>
</organism>
<sequence>MEKFDWFRHITGVAEIECNYKLVLTDQTLWTNISDELKKQIIDFQKATV</sequence>
<evidence type="ECO:0000313" key="2">
    <source>
        <dbReference type="Proteomes" id="UP000294752"/>
    </source>
</evidence>
<proteinExistence type="predicted"/>
<name>A0A4R7CWH5_9SPHI</name>
<reference evidence="1 2" key="1">
    <citation type="submission" date="2019-03" db="EMBL/GenBank/DDBJ databases">
        <title>Genomic Encyclopedia of Type Strains, Phase III (KMG-III): the genomes of soil and plant-associated and newly described type strains.</title>
        <authorList>
            <person name="Whitman W."/>
        </authorList>
    </citation>
    <scope>NUCLEOTIDE SEQUENCE [LARGE SCALE GENOMIC DNA]</scope>
    <source>
        <strain evidence="1 2">CGMCC 1.12801</strain>
    </source>
</reference>
<protein>
    <submittedName>
        <fullName evidence="1">Uncharacterized protein</fullName>
    </submittedName>
</protein>
<dbReference type="RefSeq" id="WP_208292372.1">
    <property type="nucleotide sequence ID" value="NZ_SNZV01000008.1"/>
</dbReference>
<dbReference type="Proteomes" id="UP000294752">
    <property type="component" value="Unassembled WGS sequence"/>
</dbReference>
<gene>
    <name evidence="1" type="ORF">B0I21_10870</name>
</gene>
<dbReference type="AlphaFoldDB" id="A0A4R7CWH5"/>